<organism evidence="3 4">
    <name type="scientific">Zasmidium cellare ATCC 36951</name>
    <dbReference type="NCBI Taxonomy" id="1080233"/>
    <lineage>
        <taxon>Eukaryota</taxon>
        <taxon>Fungi</taxon>
        <taxon>Dikarya</taxon>
        <taxon>Ascomycota</taxon>
        <taxon>Pezizomycotina</taxon>
        <taxon>Dothideomycetes</taxon>
        <taxon>Dothideomycetidae</taxon>
        <taxon>Mycosphaerellales</taxon>
        <taxon>Mycosphaerellaceae</taxon>
        <taxon>Zasmidium</taxon>
    </lineage>
</organism>
<dbReference type="OrthoDB" id="1862401at2759"/>
<evidence type="ECO:0000313" key="4">
    <source>
        <dbReference type="Proteomes" id="UP000799537"/>
    </source>
</evidence>
<dbReference type="Proteomes" id="UP000799537">
    <property type="component" value="Unassembled WGS sequence"/>
</dbReference>
<proteinExistence type="predicted"/>
<dbReference type="InterPro" id="IPR023213">
    <property type="entry name" value="CAT-like_dom_sf"/>
</dbReference>
<keyword evidence="4" id="KW-1185">Reference proteome</keyword>
<dbReference type="PANTHER" id="PTHR31896:SF64">
    <property type="entry name" value="TRICHOTHECENE 3-O-ACETYLTRANSFERASE"/>
    <property type="match status" value="1"/>
</dbReference>
<dbReference type="GO" id="GO:0016740">
    <property type="term" value="F:transferase activity"/>
    <property type="evidence" value="ECO:0007669"/>
    <property type="project" value="UniProtKB-KW"/>
</dbReference>
<evidence type="ECO:0000256" key="1">
    <source>
        <dbReference type="ARBA" id="ARBA00022679"/>
    </source>
</evidence>
<sequence>MSATVTFVDDVQSRMGKQLNITEEEEPQDSVSQFPFLNGYTHAIYGFQIKDGTSRDEATNTLRAAVNKVIDQVPWLGYQMVQVVGGPPGVFEPGPWPKDAAPNEIIRVQECDDQVDTFSSIFRGYAPISKLPGKLLTPWPSLPAAHSIEGPIPVMALKANYIKGGLLLNFSLHHMAVDATGILQVARLISLAMNGEVFPAAELEQANRDRRQVVPLIPRGEPVKDQNHIRRPPGWTPNPPVSPPKWCYFKVQFPALRALRQQGTAEGGMVSDNDILCAFAWQRLSVLRIARGVDPNIMCKFTRAVDGRTALGVPSSYMGHMIHHSSARLTIGEVANFSLPKVAQALRRELNSVNNAWTFRSYATFCAREPDKSKLAFGGLRDVNYDLGATSAQGGAMDETRGEEEKFGLLGPCKFIRRPEVAAIPGTITVTPAEGGALPLVVCLPEVDLEGLKKDVEWKRYTKYVG</sequence>
<reference evidence="3" key="1">
    <citation type="journal article" date="2020" name="Stud. Mycol.">
        <title>101 Dothideomycetes genomes: a test case for predicting lifestyles and emergence of pathogens.</title>
        <authorList>
            <person name="Haridas S."/>
            <person name="Albert R."/>
            <person name="Binder M."/>
            <person name="Bloem J."/>
            <person name="Labutti K."/>
            <person name="Salamov A."/>
            <person name="Andreopoulos B."/>
            <person name="Baker S."/>
            <person name="Barry K."/>
            <person name="Bills G."/>
            <person name="Bluhm B."/>
            <person name="Cannon C."/>
            <person name="Castanera R."/>
            <person name="Culley D."/>
            <person name="Daum C."/>
            <person name="Ezra D."/>
            <person name="Gonzalez J."/>
            <person name="Henrissat B."/>
            <person name="Kuo A."/>
            <person name="Liang C."/>
            <person name="Lipzen A."/>
            <person name="Lutzoni F."/>
            <person name="Magnuson J."/>
            <person name="Mondo S."/>
            <person name="Nolan M."/>
            <person name="Ohm R."/>
            <person name="Pangilinan J."/>
            <person name="Park H.-J."/>
            <person name="Ramirez L."/>
            <person name="Alfaro M."/>
            <person name="Sun H."/>
            <person name="Tritt A."/>
            <person name="Yoshinaga Y."/>
            <person name="Zwiers L.-H."/>
            <person name="Turgeon B."/>
            <person name="Goodwin S."/>
            <person name="Spatafora J."/>
            <person name="Crous P."/>
            <person name="Grigoriev I."/>
        </authorList>
    </citation>
    <scope>NUCLEOTIDE SEQUENCE</scope>
    <source>
        <strain evidence="3">ATCC 36951</strain>
    </source>
</reference>
<feature type="domain" description="Trichothecene 3-O-acetyltransferase-like N-terminal" evidence="2">
    <location>
        <begin position="40"/>
        <end position="192"/>
    </location>
</feature>
<evidence type="ECO:0000259" key="2">
    <source>
        <dbReference type="Pfam" id="PF22664"/>
    </source>
</evidence>
<protein>
    <recommendedName>
        <fullName evidence="2">Trichothecene 3-O-acetyltransferase-like N-terminal domain-containing protein</fullName>
    </recommendedName>
</protein>
<dbReference type="GeneID" id="54556943"/>
<name>A0A6A6D4N5_ZASCE</name>
<dbReference type="InterPro" id="IPR051283">
    <property type="entry name" value="Sec_Metabolite_Acyltrans"/>
</dbReference>
<evidence type="ECO:0000313" key="3">
    <source>
        <dbReference type="EMBL" id="KAF2172606.1"/>
    </source>
</evidence>
<dbReference type="Pfam" id="PF22664">
    <property type="entry name" value="TRI-like_N"/>
    <property type="match status" value="1"/>
</dbReference>
<gene>
    <name evidence="3" type="ORF">M409DRAFT_16569</name>
</gene>
<dbReference type="EMBL" id="ML993580">
    <property type="protein sequence ID" value="KAF2172606.1"/>
    <property type="molecule type" value="Genomic_DNA"/>
</dbReference>
<dbReference type="RefSeq" id="XP_033673495.1">
    <property type="nucleotide sequence ID" value="XM_033803671.1"/>
</dbReference>
<dbReference type="PANTHER" id="PTHR31896">
    <property type="entry name" value="FAMILY REGULATORY PROTEIN, PUTATIVE (AFU_ORTHOLOGUE AFUA_3G14730)-RELATED"/>
    <property type="match status" value="1"/>
</dbReference>
<dbReference type="Gene3D" id="3.30.559.10">
    <property type="entry name" value="Chloramphenicol acetyltransferase-like domain"/>
    <property type="match status" value="2"/>
</dbReference>
<keyword evidence="1" id="KW-0808">Transferase</keyword>
<dbReference type="InterPro" id="IPR054710">
    <property type="entry name" value="Tri101-like_N"/>
</dbReference>
<dbReference type="AlphaFoldDB" id="A0A6A6D4N5"/>
<accession>A0A6A6D4N5</accession>